<reference evidence="1 2" key="1">
    <citation type="journal article" date="2018" name="Cell">
        <title>The Chara Genome: Secondary Complexity and Implications for Plant Terrestrialization.</title>
        <authorList>
            <person name="Nishiyama T."/>
            <person name="Sakayama H."/>
            <person name="Vries J.D."/>
            <person name="Buschmann H."/>
            <person name="Saint-Marcoux D."/>
            <person name="Ullrich K.K."/>
            <person name="Haas F.B."/>
            <person name="Vanderstraeten L."/>
            <person name="Becker D."/>
            <person name="Lang D."/>
            <person name="Vosolsobe S."/>
            <person name="Rombauts S."/>
            <person name="Wilhelmsson P.K.I."/>
            <person name="Janitza P."/>
            <person name="Kern R."/>
            <person name="Heyl A."/>
            <person name="Rumpler F."/>
            <person name="Villalobos L.I.A.C."/>
            <person name="Clay J.M."/>
            <person name="Skokan R."/>
            <person name="Toyoda A."/>
            <person name="Suzuki Y."/>
            <person name="Kagoshima H."/>
            <person name="Schijlen E."/>
            <person name="Tajeshwar N."/>
            <person name="Catarino B."/>
            <person name="Hetherington A.J."/>
            <person name="Saltykova A."/>
            <person name="Bonnot C."/>
            <person name="Breuninger H."/>
            <person name="Symeonidi A."/>
            <person name="Radhakrishnan G.V."/>
            <person name="Van Nieuwerburgh F."/>
            <person name="Deforce D."/>
            <person name="Chang C."/>
            <person name="Karol K.G."/>
            <person name="Hedrich R."/>
            <person name="Ulvskov P."/>
            <person name="Glockner G."/>
            <person name="Delwiche C.F."/>
            <person name="Petrasek J."/>
            <person name="Van de Peer Y."/>
            <person name="Friml J."/>
            <person name="Beilby M."/>
            <person name="Dolan L."/>
            <person name="Kohara Y."/>
            <person name="Sugano S."/>
            <person name="Fujiyama A."/>
            <person name="Delaux P.-M."/>
            <person name="Quint M."/>
            <person name="TheiBen G."/>
            <person name="Hagemann M."/>
            <person name="Harholt J."/>
            <person name="Dunand C."/>
            <person name="Zachgo S."/>
            <person name="Langdale J."/>
            <person name="Maumus F."/>
            <person name="Straeten D.V.D."/>
            <person name="Gould S.B."/>
            <person name="Rensing S.A."/>
        </authorList>
    </citation>
    <scope>NUCLEOTIDE SEQUENCE [LARGE SCALE GENOMIC DNA]</scope>
    <source>
        <strain evidence="1 2">S276</strain>
    </source>
</reference>
<proteinExistence type="predicted"/>
<protein>
    <submittedName>
        <fullName evidence="1">Uncharacterized protein</fullName>
    </submittedName>
</protein>
<evidence type="ECO:0000313" key="2">
    <source>
        <dbReference type="Proteomes" id="UP000265515"/>
    </source>
</evidence>
<name>A0A388KZT9_CHABU</name>
<dbReference type="Proteomes" id="UP000265515">
    <property type="component" value="Unassembled WGS sequence"/>
</dbReference>
<dbReference type="EMBL" id="BFEA01000227">
    <property type="protein sequence ID" value="GBG75577.1"/>
    <property type="molecule type" value="Genomic_DNA"/>
</dbReference>
<dbReference type="AlphaFoldDB" id="A0A388KZT9"/>
<evidence type="ECO:0000313" key="1">
    <source>
        <dbReference type="EMBL" id="GBG75577.1"/>
    </source>
</evidence>
<keyword evidence="2" id="KW-1185">Reference proteome</keyword>
<comment type="caution">
    <text evidence="1">The sequence shown here is derived from an EMBL/GenBank/DDBJ whole genome shotgun (WGS) entry which is preliminary data.</text>
</comment>
<organism evidence="1 2">
    <name type="scientific">Chara braunii</name>
    <name type="common">Braun's stonewort</name>
    <dbReference type="NCBI Taxonomy" id="69332"/>
    <lineage>
        <taxon>Eukaryota</taxon>
        <taxon>Viridiplantae</taxon>
        <taxon>Streptophyta</taxon>
        <taxon>Charophyceae</taxon>
        <taxon>Charales</taxon>
        <taxon>Characeae</taxon>
        <taxon>Chara</taxon>
    </lineage>
</organism>
<accession>A0A388KZT9</accession>
<dbReference type="Gramene" id="GBG75577">
    <property type="protein sequence ID" value="GBG75577"/>
    <property type="gene ID" value="CBR_g20208"/>
</dbReference>
<gene>
    <name evidence="1" type="ORF">CBR_g20208</name>
</gene>
<sequence length="339" mass="36384">MDTIPLPAAKAAGLQIVIRYVHGHPFGWGTGSCWDDLIEAYCLASQYQINGLCERILLLVCRVAHPRELGDLLNAAIPRQAEEVLNAAVQVLNEVWAFESKSFLGWSKESITYCLENVTFYPNVTETVVAEAVLCATTSGTWSAGVVEPKTTESDIPSGNWCGGIQQNAAHIPSGGNRRAGIVEQGVGHIPTGNASQAGGIQPSTAAHNAIPYGYLQQWQAVIPFGYEHHEHHDAVFHGNTEAAPIPFGYGCDGIIQQNASHLPFGNRRAGFEQNTAAARFSFGNWRAGLKQNTGEAAAKEAEKPVVPRIVHACKKALRNCAAADGEESEDLVGCSLSR</sequence>